<keyword evidence="6" id="KW-0106">Calcium</keyword>
<name>A0ABN9EM32_9NEOB</name>
<dbReference type="Gene3D" id="3.40.720.10">
    <property type="entry name" value="Alkaline Phosphatase, subunit A"/>
    <property type="match status" value="1"/>
</dbReference>
<comment type="caution">
    <text evidence="8">The sequence shown here is derived from an EMBL/GenBank/DDBJ whole genome shotgun (WGS) entry which is preliminary data.</text>
</comment>
<dbReference type="InterPro" id="IPR000917">
    <property type="entry name" value="Sulfatase_N"/>
</dbReference>
<keyword evidence="9" id="KW-1185">Reference proteome</keyword>
<sequence>MQEMDWLIGQIIDNVDHNTLVWFTGDNGPWAEKCDLAGSTGPYTGAWQTAHGGSAAKQTTWEGGHRVPTIVYWPEVVPENRTSSALLSMLDIFPTIVSLANGTLPANRQFDGIDISAILCGRAQTGHQILYHPNSGAGGQYGDIEAIRLGPYKAFYTTGGALSCDGKIGPERHHNPPLVFNIERDPQEETPLETSSKEFQQVLPMIKEAISAIHQNVRKDNVSTADYSQDRSAILCCNPQHIVCRCTEP</sequence>
<dbReference type="Pfam" id="PF00884">
    <property type="entry name" value="Sulfatase"/>
    <property type="match status" value="1"/>
</dbReference>
<protein>
    <recommendedName>
        <fullName evidence="7">Sulfatase N-terminal domain-containing protein</fullName>
    </recommendedName>
</protein>
<dbReference type="Proteomes" id="UP001162483">
    <property type="component" value="Unassembled WGS sequence"/>
</dbReference>
<comment type="cofactor">
    <cofactor evidence="1">
        <name>Ca(2+)</name>
        <dbReference type="ChEBI" id="CHEBI:29108"/>
    </cofactor>
</comment>
<keyword evidence="5" id="KW-0378">Hydrolase</keyword>
<evidence type="ECO:0000256" key="3">
    <source>
        <dbReference type="ARBA" id="ARBA00022723"/>
    </source>
</evidence>
<evidence type="ECO:0000256" key="2">
    <source>
        <dbReference type="ARBA" id="ARBA00008779"/>
    </source>
</evidence>
<evidence type="ECO:0000256" key="6">
    <source>
        <dbReference type="ARBA" id="ARBA00022837"/>
    </source>
</evidence>
<dbReference type="InterPro" id="IPR050738">
    <property type="entry name" value="Sulfatase"/>
</dbReference>
<dbReference type="EMBL" id="CATNWA010015681">
    <property type="protein sequence ID" value="CAI9585762.1"/>
    <property type="molecule type" value="Genomic_DNA"/>
</dbReference>
<dbReference type="PANTHER" id="PTHR42693:SF42">
    <property type="entry name" value="ARYLSULFATASE G"/>
    <property type="match status" value="1"/>
</dbReference>
<evidence type="ECO:0000256" key="1">
    <source>
        <dbReference type="ARBA" id="ARBA00001913"/>
    </source>
</evidence>
<dbReference type="PANTHER" id="PTHR42693">
    <property type="entry name" value="ARYLSULFATASE FAMILY MEMBER"/>
    <property type="match status" value="1"/>
</dbReference>
<evidence type="ECO:0000313" key="8">
    <source>
        <dbReference type="EMBL" id="CAI9585762.1"/>
    </source>
</evidence>
<proteinExistence type="inferred from homology"/>
<dbReference type="Pfam" id="PF14707">
    <property type="entry name" value="Sulfatase_C"/>
    <property type="match status" value="1"/>
</dbReference>
<keyword evidence="4" id="KW-0732">Signal</keyword>
<evidence type="ECO:0000256" key="5">
    <source>
        <dbReference type="ARBA" id="ARBA00022801"/>
    </source>
</evidence>
<dbReference type="InterPro" id="IPR017850">
    <property type="entry name" value="Alkaline_phosphatase_core_sf"/>
</dbReference>
<dbReference type="Gene3D" id="3.30.1120.10">
    <property type="match status" value="1"/>
</dbReference>
<evidence type="ECO:0000256" key="4">
    <source>
        <dbReference type="ARBA" id="ARBA00022729"/>
    </source>
</evidence>
<feature type="domain" description="Sulfatase N-terminal" evidence="7">
    <location>
        <begin position="2"/>
        <end position="101"/>
    </location>
</feature>
<comment type="similarity">
    <text evidence="2">Belongs to the sulfatase family.</text>
</comment>
<accession>A0ABN9EM32</accession>
<reference evidence="8" key="1">
    <citation type="submission" date="2023-05" db="EMBL/GenBank/DDBJ databases">
        <authorList>
            <person name="Stuckert A."/>
        </authorList>
    </citation>
    <scope>NUCLEOTIDE SEQUENCE</scope>
</reference>
<evidence type="ECO:0000313" key="9">
    <source>
        <dbReference type="Proteomes" id="UP001162483"/>
    </source>
</evidence>
<organism evidence="8 9">
    <name type="scientific">Staurois parvus</name>
    <dbReference type="NCBI Taxonomy" id="386267"/>
    <lineage>
        <taxon>Eukaryota</taxon>
        <taxon>Metazoa</taxon>
        <taxon>Chordata</taxon>
        <taxon>Craniata</taxon>
        <taxon>Vertebrata</taxon>
        <taxon>Euteleostomi</taxon>
        <taxon>Amphibia</taxon>
        <taxon>Batrachia</taxon>
        <taxon>Anura</taxon>
        <taxon>Neobatrachia</taxon>
        <taxon>Ranoidea</taxon>
        <taxon>Ranidae</taxon>
        <taxon>Staurois</taxon>
    </lineage>
</organism>
<gene>
    <name evidence="8" type="ORF">SPARVUS_LOCUS10268729</name>
</gene>
<evidence type="ECO:0000259" key="7">
    <source>
        <dbReference type="Pfam" id="PF00884"/>
    </source>
</evidence>
<dbReference type="SUPFAM" id="SSF53649">
    <property type="entry name" value="Alkaline phosphatase-like"/>
    <property type="match status" value="1"/>
</dbReference>
<keyword evidence="3" id="KW-0479">Metal-binding</keyword>